<proteinExistence type="predicted"/>
<dbReference type="CTD" id="36344899"/>
<reference evidence="1 2" key="1">
    <citation type="journal article" date="2013" name="Nat. Genet.">
        <title>The genome of the hydatid tapeworm Echinococcus granulosus.</title>
        <authorList>
            <person name="Zheng H."/>
            <person name="Zhang W."/>
            <person name="Zhang L."/>
            <person name="Zhang Z."/>
            <person name="Li J."/>
            <person name="Lu G."/>
            <person name="Zhu Y."/>
            <person name="Wang Y."/>
            <person name="Huang Y."/>
            <person name="Liu J."/>
            <person name="Kang H."/>
            <person name="Chen J."/>
            <person name="Wang L."/>
            <person name="Chen A."/>
            <person name="Yu S."/>
            <person name="Gao Z."/>
            <person name="Jin L."/>
            <person name="Gu W."/>
            <person name="Wang Z."/>
            <person name="Zhao L."/>
            <person name="Shi B."/>
            <person name="Wen H."/>
            <person name="Lin R."/>
            <person name="Jones M.K."/>
            <person name="Brejova B."/>
            <person name="Vinar T."/>
            <person name="Zhao G."/>
            <person name="McManus D.P."/>
            <person name="Chen Z."/>
            <person name="Zhou Y."/>
            <person name="Wang S."/>
        </authorList>
    </citation>
    <scope>NUCLEOTIDE SEQUENCE [LARGE SCALE GENOMIC DNA]</scope>
</reference>
<organism evidence="1 2">
    <name type="scientific">Echinococcus granulosus</name>
    <name type="common">Hydatid tapeworm</name>
    <dbReference type="NCBI Taxonomy" id="6210"/>
    <lineage>
        <taxon>Eukaryota</taxon>
        <taxon>Metazoa</taxon>
        <taxon>Spiralia</taxon>
        <taxon>Lophotrochozoa</taxon>
        <taxon>Platyhelminthes</taxon>
        <taxon>Cestoda</taxon>
        <taxon>Eucestoda</taxon>
        <taxon>Cyclophyllidea</taxon>
        <taxon>Taeniidae</taxon>
        <taxon>Echinococcus</taxon>
        <taxon>Echinococcus granulosus group</taxon>
    </lineage>
</organism>
<comment type="caution">
    <text evidence="1">The sequence shown here is derived from an EMBL/GenBank/DDBJ whole genome shotgun (WGS) entry which is preliminary data.</text>
</comment>
<sequence length="133" mass="15533">MEKEMAALKADWGQNYCTDIKSIINGKVVSENSLNTRENYKLFQVLNFVLFQYSSPVKDFRTLFSCIKRVQFKSNGWKEDHPFFLMVMQQLSFFLMELYEMQLPVNFATGNENAPKILGFTINKSTLCINNDF</sequence>
<protein>
    <submittedName>
        <fullName evidence="1">Uncharacterized protein</fullName>
    </submittedName>
</protein>
<keyword evidence="2" id="KW-1185">Reference proteome</keyword>
<name>W6UCG2_ECHGR</name>
<gene>
    <name evidence="1" type="ORF">EGR_09184</name>
</gene>
<evidence type="ECO:0000313" key="1">
    <source>
        <dbReference type="EMBL" id="EUB55937.1"/>
    </source>
</evidence>
<accession>W6UCG2</accession>
<dbReference type="EMBL" id="APAU02000136">
    <property type="protein sequence ID" value="EUB55937.1"/>
    <property type="molecule type" value="Genomic_DNA"/>
</dbReference>
<dbReference type="KEGG" id="egl:EGR_09184"/>
<dbReference type="AlphaFoldDB" id="W6UCG2"/>
<dbReference type="GeneID" id="36344899"/>
<dbReference type="RefSeq" id="XP_024347133.1">
    <property type="nucleotide sequence ID" value="XM_024498433.1"/>
</dbReference>
<dbReference type="Proteomes" id="UP000019149">
    <property type="component" value="Unassembled WGS sequence"/>
</dbReference>
<evidence type="ECO:0000313" key="2">
    <source>
        <dbReference type="Proteomes" id="UP000019149"/>
    </source>
</evidence>